<evidence type="ECO:0000313" key="4">
    <source>
        <dbReference type="Proteomes" id="UP000014480"/>
    </source>
</evidence>
<name>A0A484FC13_COLOR</name>
<evidence type="ECO:0000313" key="3">
    <source>
        <dbReference type="EMBL" id="TDZ15006.1"/>
    </source>
</evidence>
<feature type="compositionally biased region" description="Polar residues" evidence="2">
    <location>
        <begin position="533"/>
        <end position="543"/>
    </location>
</feature>
<protein>
    <submittedName>
        <fullName evidence="3">Uncharacterized protein</fullName>
    </submittedName>
</protein>
<organism evidence="3 4">
    <name type="scientific">Colletotrichum orbiculare (strain 104-T / ATCC 96160 / CBS 514.97 / LARS 414 / MAFF 240422)</name>
    <name type="common">Cucumber anthracnose fungus</name>
    <name type="synonym">Colletotrichum lagenarium</name>
    <dbReference type="NCBI Taxonomy" id="1213857"/>
    <lineage>
        <taxon>Eukaryota</taxon>
        <taxon>Fungi</taxon>
        <taxon>Dikarya</taxon>
        <taxon>Ascomycota</taxon>
        <taxon>Pezizomycotina</taxon>
        <taxon>Sordariomycetes</taxon>
        <taxon>Hypocreomycetidae</taxon>
        <taxon>Glomerellales</taxon>
        <taxon>Glomerellaceae</taxon>
        <taxon>Colletotrichum</taxon>
        <taxon>Colletotrichum orbiculare species complex</taxon>
    </lineage>
</organism>
<dbReference type="Proteomes" id="UP000014480">
    <property type="component" value="Unassembled WGS sequence"/>
</dbReference>
<dbReference type="OrthoDB" id="4203839at2759"/>
<evidence type="ECO:0000256" key="1">
    <source>
        <dbReference type="SAM" id="Coils"/>
    </source>
</evidence>
<accession>A0A484FC13</accession>
<dbReference type="EMBL" id="AMCV02000045">
    <property type="protein sequence ID" value="TDZ15006.1"/>
    <property type="molecule type" value="Genomic_DNA"/>
</dbReference>
<gene>
    <name evidence="3" type="ORF">Cob_v012058</name>
</gene>
<keyword evidence="1" id="KW-0175">Coiled coil</keyword>
<feature type="coiled-coil region" evidence="1">
    <location>
        <begin position="297"/>
        <end position="387"/>
    </location>
</feature>
<comment type="caution">
    <text evidence="3">The sequence shown here is derived from an EMBL/GenBank/DDBJ whole genome shotgun (WGS) entry which is preliminary data.</text>
</comment>
<reference evidence="4" key="1">
    <citation type="journal article" date="2013" name="New Phytol.">
        <title>Comparative genomic and transcriptomic analyses reveal the hemibiotrophic stage shift of Colletotrichum fungi.</title>
        <authorList>
            <person name="Gan P."/>
            <person name="Ikeda K."/>
            <person name="Irieda H."/>
            <person name="Narusaka M."/>
            <person name="O'Connell R.J."/>
            <person name="Narusaka Y."/>
            <person name="Takano Y."/>
            <person name="Kubo Y."/>
            <person name="Shirasu K."/>
        </authorList>
    </citation>
    <scope>NUCLEOTIDE SEQUENCE [LARGE SCALE GENOMIC DNA]</scope>
    <source>
        <strain evidence="4">104-T / ATCC 96160 / CBS 514.97 / LARS 414 / MAFF 240422</strain>
    </source>
</reference>
<proteinExistence type="predicted"/>
<sequence>MRRADEMPPFGVWVSEMSLNCHATRWDGVGTNCLTKKTKDLWALAFNPTISRNRALGSLRLLRFRLESVTPGQGLFESSVPPWLGDLRLEPQKHLIACSQLVKISTPRSSRSWAILRLTWLETGRSLLSSKQEAARSVVFATPISRPLNGPSSGFRSGPVASNFHHDTPQREIRSTPGSVKNLINALVPFHIDSDNPFAHSELDTISEEKTRAFPTGDRTQEKKAIVNMAAHCQLEGPLVGPLRESRRSELARNHPAWPPARQVQAGIMTTQQAIRRTPGVPARIANELCEGLQKYAQDVNELLRQAINEVADYRIDLDYNEKVLCSSKLETNIIHEEREQLKRDITDLNRKFDNLENRLACYHVDVDNHKNKVREILAKLDQHQDGDEPWRDIVKELLKVLKEHMDRPSSIWLHGESDQGSTSKVVTNLSAASIAALEEQEPRSPKVNQKTQQQLVLTRPLFAMEHREAVPSTNNAIRPFKHQQNADYSFSSAPTNACYHDGFPSGHPGAFSISHGPEGSRALPSVGYNQTSSVAPRTQQHMPPSRPFSRADNGRSSFTGGFKQPGVFDGPGGYGSQHEMPMRPGTSMGQRNYGNPQSTFRPNAPEFHPGMTGGTGGGGCDTNGAAYNYGYGPGANLGPRREIHASGGQLTSPTQRPATRNGFGDFESHSTNYARQSPLIPQNSTFGPNQHYGSNSAGYGPGMHSQQRNFAVQSSGQGYQPHVNPRGHPTGPFGHGGSAHSSMSRSGSANGLTSGVGFSLGDNGDNDRYTAAFEGVWGLARG</sequence>
<dbReference type="AlphaFoldDB" id="A0A484FC13"/>
<keyword evidence="4" id="KW-1185">Reference proteome</keyword>
<feature type="region of interest" description="Disordered" evidence="2">
    <location>
        <begin position="647"/>
        <end position="671"/>
    </location>
</feature>
<evidence type="ECO:0000256" key="2">
    <source>
        <dbReference type="SAM" id="MobiDB-lite"/>
    </source>
</evidence>
<reference evidence="4" key="2">
    <citation type="journal article" date="2019" name="Mol. Plant Microbe Interact.">
        <title>Genome sequence resources for four phytopathogenic fungi from the Colletotrichum orbiculare species complex.</title>
        <authorList>
            <person name="Gan P."/>
            <person name="Tsushima A."/>
            <person name="Narusaka M."/>
            <person name="Narusaka Y."/>
            <person name="Takano Y."/>
            <person name="Kubo Y."/>
            <person name="Shirasu K."/>
        </authorList>
    </citation>
    <scope>GENOME REANNOTATION</scope>
    <source>
        <strain evidence="4">104-T / ATCC 96160 / CBS 514.97 / LARS 414 / MAFF 240422</strain>
    </source>
</reference>
<feature type="compositionally biased region" description="Polar residues" evidence="2">
    <location>
        <begin position="649"/>
        <end position="659"/>
    </location>
</feature>
<feature type="region of interest" description="Disordered" evidence="2">
    <location>
        <begin position="533"/>
        <end position="552"/>
    </location>
</feature>
<feature type="compositionally biased region" description="Low complexity" evidence="2">
    <location>
        <begin position="739"/>
        <end position="751"/>
    </location>
</feature>
<feature type="region of interest" description="Disordered" evidence="2">
    <location>
        <begin position="713"/>
        <end position="751"/>
    </location>
</feature>